<accession>C4Y0N2</accession>
<dbReference type="InterPro" id="IPR027417">
    <property type="entry name" value="P-loop_NTPase"/>
</dbReference>
<evidence type="ECO:0000313" key="6">
    <source>
        <dbReference type="Proteomes" id="UP000007703"/>
    </source>
</evidence>
<dbReference type="HOGENOM" id="CLU_000604_28_2_1"/>
<name>C4Y0N2_CLAL4</name>
<dbReference type="InterPro" id="IPR003439">
    <property type="entry name" value="ABC_transporter-like_ATP-bd"/>
</dbReference>
<dbReference type="AlphaFoldDB" id="C4Y0N2"/>
<dbReference type="KEGG" id="clu:CLUG_01764"/>
<gene>
    <name evidence="5" type="ORF">CLUG_01764</name>
</gene>
<feature type="domain" description="ABC transporter" evidence="4">
    <location>
        <begin position="17"/>
        <end position="112"/>
    </location>
</feature>
<dbReference type="STRING" id="306902.C4Y0N2"/>
<dbReference type="PANTHER" id="PTHR24223">
    <property type="entry name" value="ATP-BINDING CASSETTE SUB-FAMILY C"/>
    <property type="match status" value="1"/>
</dbReference>
<dbReference type="Proteomes" id="UP000007703">
    <property type="component" value="Unassembled WGS sequence"/>
</dbReference>
<dbReference type="EMBL" id="CH408077">
    <property type="protein sequence ID" value="EEQ37641.1"/>
    <property type="molecule type" value="Genomic_DNA"/>
</dbReference>
<keyword evidence="1" id="KW-0677">Repeat</keyword>
<dbReference type="GO" id="GO:0005524">
    <property type="term" value="F:ATP binding"/>
    <property type="evidence" value="ECO:0007669"/>
    <property type="project" value="UniProtKB-KW"/>
</dbReference>
<dbReference type="InParanoid" id="C4Y0N2"/>
<evidence type="ECO:0000256" key="1">
    <source>
        <dbReference type="ARBA" id="ARBA00022737"/>
    </source>
</evidence>
<evidence type="ECO:0000256" key="2">
    <source>
        <dbReference type="ARBA" id="ARBA00022741"/>
    </source>
</evidence>
<dbReference type="Pfam" id="PF00005">
    <property type="entry name" value="ABC_tran"/>
    <property type="match status" value="1"/>
</dbReference>
<evidence type="ECO:0000259" key="4">
    <source>
        <dbReference type="Pfam" id="PF00005"/>
    </source>
</evidence>
<reference evidence="5 6" key="1">
    <citation type="journal article" date="2009" name="Nature">
        <title>Evolution of pathogenicity and sexual reproduction in eight Candida genomes.</title>
        <authorList>
            <person name="Butler G."/>
            <person name="Rasmussen M.D."/>
            <person name="Lin M.F."/>
            <person name="Santos M.A."/>
            <person name="Sakthikumar S."/>
            <person name="Munro C.A."/>
            <person name="Rheinbay E."/>
            <person name="Grabherr M."/>
            <person name="Forche A."/>
            <person name="Reedy J.L."/>
            <person name="Agrafioti I."/>
            <person name="Arnaud M.B."/>
            <person name="Bates S."/>
            <person name="Brown A.J."/>
            <person name="Brunke S."/>
            <person name="Costanzo M.C."/>
            <person name="Fitzpatrick D.A."/>
            <person name="de Groot P.W."/>
            <person name="Harris D."/>
            <person name="Hoyer L.L."/>
            <person name="Hube B."/>
            <person name="Klis F.M."/>
            <person name="Kodira C."/>
            <person name="Lennard N."/>
            <person name="Logue M.E."/>
            <person name="Martin R."/>
            <person name="Neiman A.M."/>
            <person name="Nikolaou E."/>
            <person name="Quail M.A."/>
            <person name="Quinn J."/>
            <person name="Santos M.C."/>
            <person name="Schmitzberger F.F."/>
            <person name="Sherlock G."/>
            <person name="Shah P."/>
            <person name="Silverstein K.A."/>
            <person name="Skrzypek M.S."/>
            <person name="Soll D."/>
            <person name="Staggs R."/>
            <person name="Stansfield I."/>
            <person name="Stumpf M.P."/>
            <person name="Sudbery P.E."/>
            <person name="Srikantha T."/>
            <person name="Zeng Q."/>
            <person name="Berman J."/>
            <person name="Berriman M."/>
            <person name="Heitman J."/>
            <person name="Gow N.A."/>
            <person name="Lorenz M.C."/>
            <person name="Birren B.W."/>
            <person name="Kellis M."/>
            <person name="Cuomo C.A."/>
        </authorList>
    </citation>
    <scope>NUCLEOTIDE SEQUENCE [LARGE SCALE GENOMIC DNA]</scope>
    <source>
        <strain evidence="5 6">ATCC 42720</strain>
    </source>
</reference>
<dbReference type="GO" id="GO:0016887">
    <property type="term" value="F:ATP hydrolysis activity"/>
    <property type="evidence" value="ECO:0007669"/>
    <property type="project" value="InterPro"/>
</dbReference>
<dbReference type="InterPro" id="IPR050173">
    <property type="entry name" value="ABC_transporter_C-like"/>
</dbReference>
<dbReference type="GO" id="GO:0042626">
    <property type="term" value="F:ATPase-coupled transmembrane transporter activity"/>
    <property type="evidence" value="ECO:0007669"/>
    <property type="project" value="TreeGrafter"/>
</dbReference>
<keyword evidence="3" id="KW-0067">ATP-binding</keyword>
<evidence type="ECO:0000313" key="5">
    <source>
        <dbReference type="EMBL" id="EEQ37641.1"/>
    </source>
</evidence>
<dbReference type="SUPFAM" id="SSF52540">
    <property type="entry name" value="P-loop containing nucleoside triphosphate hydrolases"/>
    <property type="match status" value="1"/>
</dbReference>
<dbReference type="Gene3D" id="3.40.50.300">
    <property type="entry name" value="P-loop containing nucleotide triphosphate hydrolases"/>
    <property type="match status" value="1"/>
</dbReference>
<proteinExistence type="predicted"/>
<keyword evidence="2" id="KW-0547">Nucleotide-binding</keyword>
<dbReference type="VEuPathDB" id="FungiDB:CLUG_01764"/>
<sequence>MDLTSGKVFLPGIIPRDDLVVDPRTGLTESVAYCSQSAWLLNDTIRNNITFATPFNQDRYDKVVEACGLTRDLEILTAGDRTEIGEKGIALSGGQKQRVSLARALYSNSRHLFVGRSFYPSWTRISRYGFMKTCISGPLMANRTCILGVA</sequence>
<evidence type="ECO:0000256" key="3">
    <source>
        <dbReference type="ARBA" id="ARBA00022840"/>
    </source>
</evidence>
<organism evidence="5 6">
    <name type="scientific">Clavispora lusitaniae (strain ATCC 42720)</name>
    <name type="common">Yeast</name>
    <name type="synonym">Candida lusitaniae</name>
    <dbReference type="NCBI Taxonomy" id="306902"/>
    <lineage>
        <taxon>Eukaryota</taxon>
        <taxon>Fungi</taxon>
        <taxon>Dikarya</taxon>
        <taxon>Ascomycota</taxon>
        <taxon>Saccharomycotina</taxon>
        <taxon>Pichiomycetes</taxon>
        <taxon>Metschnikowiaceae</taxon>
        <taxon>Clavispora</taxon>
    </lineage>
</organism>
<protein>
    <recommendedName>
        <fullName evidence="4">ABC transporter domain-containing protein</fullName>
    </recommendedName>
</protein>
<dbReference type="GO" id="GO:0000329">
    <property type="term" value="C:fungal-type vacuole membrane"/>
    <property type="evidence" value="ECO:0007669"/>
    <property type="project" value="TreeGrafter"/>
</dbReference>
<dbReference type="PANTHER" id="PTHR24223:SF353">
    <property type="entry name" value="ABC TRANSPORTER ATP-BINDING PROTEIN_PERMEASE VMR1-RELATED"/>
    <property type="match status" value="1"/>
</dbReference>